<sequence length="189" mass="20442">MTSKTTRILLLLSVLVFLGLIGLAIYMESTYMLYAASAVPLFIVPVLPDIRTSQFIRSGKQGKQAGGVSITGTTDESGTGRITIAFSPGYVAWHKRRLYFNTDDIMPALAAPGAEANAVSAPVLRFDLIAHPRKQGWVGIQLANLVQRTQGVSYTTDEISRLILNASDVEEIARRLPAKAASHNRGVEA</sequence>
<protein>
    <submittedName>
        <fullName evidence="2">Uncharacterized protein</fullName>
    </submittedName>
</protein>
<keyword evidence="1" id="KW-1133">Transmembrane helix</keyword>
<evidence type="ECO:0000256" key="1">
    <source>
        <dbReference type="SAM" id="Phobius"/>
    </source>
</evidence>
<keyword evidence="3" id="KW-1185">Reference proteome</keyword>
<proteinExistence type="predicted"/>
<feature type="transmembrane region" description="Helical" evidence="1">
    <location>
        <begin position="31"/>
        <end position="50"/>
    </location>
</feature>
<keyword evidence="1" id="KW-0472">Membrane</keyword>
<gene>
    <name evidence="2" type="ORF">EYB31_33075</name>
</gene>
<evidence type="ECO:0000313" key="3">
    <source>
        <dbReference type="Proteomes" id="UP000293142"/>
    </source>
</evidence>
<dbReference type="AlphaFoldDB" id="A0A4V2J392"/>
<organism evidence="2 3">
    <name type="scientific">Paenibacillus thalictri</name>
    <dbReference type="NCBI Taxonomy" id="2527873"/>
    <lineage>
        <taxon>Bacteria</taxon>
        <taxon>Bacillati</taxon>
        <taxon>Bacillota</taxon>
        <taxon>Bacilli</taxon>
        <taxon>Bacillales</taxon>
        <taxon>Paenibacillaceae</taxon>
        <taxon>Paenibacillus</taxon>
    </lineage>
</organism>
<dbReference type="RefSeq" id="WP_131017853.1">
    <property type="nucleotide sequence ID" value="NZ_SIRE01000031.1"/>
</dbReference>
<dbReference type="OrthoDB" id="2589792at2"/>
<accession>A0A4V2J392</accession>
<name>A0A4V2J392_9BACL</name>
<reference evidence="2 3" key="1">
    <citation type="submission" date="2019-02" db="EMBL/GenBank/DDBJ databases">
        <title>Paenibacillus sp. nov., isolated from surface-sterilized tissue of Thalictrum simplex L.</title>
        <authorList>
            <person name="Tuo L."/>
        </authorList>
    </citation>
    <scope>NUCLEOTIDE SEQUENCE [LARGE SCALE GENOMIC DNA]</scope>
    <source>
        <strain evidence="2 3">N2SHLJ1</strain>
    </source>
</reference>
<dbReference type="Proteomes" id="UP000293142">
    <property type="component" value="Unassembled WGS sequence"/>
</dbReference>
<dbReference type="EMBL" id="SIRE01000031">
    <property type="protein sequence ID" value="TBL70554.1"/>
    <property type="molecule type" value="Genomic_DNA"/>
</dbReference>
<feature type="transmembrane region" description="Helical" evidence="1">
    <location>
        <begin position="7"/>
        <end position="25"/>
    </location>
</feature>
<evidence type="ECO:0000313" key="2">
    <source>
        <dbReference type="EMBL" id="TBL70554.1"/>
    </source>
</evidence>
<keyword evidence="1" id="KW-0812">Transmembrane</keyword>
<comment type="caution">
    <text evidence="2">The sequence shown here is derived from an EMBL/GenBank/DDBJ whole genome shotgun (WGS) entry which is preliminary data.</text>
</comment>